<proteinExistence type="predicted"/>
<accession>A0A9W3SJ38</accession>
<reference evidence="1 2" key="1">
    <citation type="submission" date="2016-04" db="EMBL/GenBank/DDBJ databases">
        <title>High quality genome of the nematocidal Bacillus thuringiensis MYBT18246.</title>
        <authorList>
            <person name="Hollensteiner J."/>
            <person name="Poehlein A."/>
            <person name="Sproeer C."/>
            <person name="Bunk B."/>
            <person name="Rosenstiel P."/>
            <person name="Schulenburg H."/>
            <person name="Liesegang H."/>
        </authorList>
    </citation>
    <scope>NUCLEOTIDE SEQUENCE [LARGE SCALE GENOMIC DNA]</scope>
    <source>
        <strain evidence="1 2">MYBT18246</strain>
        <plasmid evidence="1 2">p101287</plasmid>
    </source>
</reference>
<dbReference type="InterPro" id="IPR047705">
    <property type="entry name" value="AimR-like"/>
</dbReference>
<protein>
    <recommendedName>
        <fullName evidence="3">Prophage helix-turn-helix protein</fullName>
    </recommendedName>
</protein>
<evidence type="ECO:0000313" key="2">
    <source>
        <dbReference type="Proteomes" id="UP000092743"/>
    </source>
</evidence>
<name>A0A9W3SJ38_BACTU</name>
<gene>
    <name evidence="1" type="ORF">BT246_71130</name>
</gene>
<dbReference type="Pfam" id="PF22871">
    <property type="entry name" value="AimR"/>
    <property type="match status" value="1"/>
</dbReference>
<dbReference type="NCBIfam" id="NF038310">
    <property type="entry name" value="lysogeny_AimR"/>
    <property type="match status" value="1"/>
</dbReference>
<evidence type="ECO:0000313" key="1">
    <source>
        <dbReference type="EMBL" id="ANS52403.1"/>
    </source>
</evidence>
<geneLocation type="plasmid" evidence="1 2">
    <name>p101287</name>
</geneLocation>
<dbReference type="RefSeq" id="WP_065487109.1">
    <property type="nucleotide sequence ID" value="NZ_CP015356.1"/>
</dbReference>
<keyword evidence="1" id="KW-0614">Plasmid</keyword>
<dbReference type="AlphaFoldDB" id="A0A9W3SJ38"/>
<sequence>MKDIRKNLKKILENSLYTQNGLAKEINASSSVFTDFFTHNKEISMYTVYKFTQILINEQKENIELYCSNVFFDYKKNINCNLKLLFVISYINGYKQMQKTLITIASTHHEPHIRHYANLFKLFKKRADQQCNKKILKELEKVRANISTKEQVEMEILCDILYLLAAGDIGDFGMLQVYVERVKANIEQLRDKEIYSIYIMWIDDIWGYLLLRNFDVKGFTESHKQLHENKELKFFPVVSAMMDVRKGEESMFRNYEESRRYLSNGLQVLREYKCELKYRIALNNLNFLKLIHNRDLDTICIEDLHPAELALYWILKGKMKKAIRILKKLLEEQGELSAIQTCYLGQATNDLNLLARANEMCIEKKDYFFLQYTKKVYEEYKNKQCLGGVL</sequence>
<organism evidence="1 2">
    <name type="scientific">Bacillus thuringiensis</name>
    <dbReference type="NCBI Taxonomy" id="1428"/>
    <lineage>
        <taxon>Bacteria</taxon>
        <taxon>Bacillati</taxon>
        <taxon>Bacillota</taxon>
        <taxon>Bacilli</taxon>
        <taxon>Bacillales</taxon>
        <taxon>Bacillaceae</taxon>
        <taxon>Bacillus</taxon>
        <taxon>Bacillus cereus group</taxon>
    </lineage>
</organism>
<dbReference type="EMBL" id="CP015356">
    <property type="protein sequence ID" value="ANS52403.1"/>
    <property type="molecule type" value="Genomic_DNA"/>
</dbReference>
<evidence type="ECO:0008006" key="3">
    <source>
        <dbReference type="Google" id="ProtNLM"/>
    </source>
</evidence>
<dbReference type="Proteomes" id="UP000092743">
    <property type="component" value="Plasmid p101287"/>
</dbReference>